<accession>A0AA39K661</accession>
<dbReference type="GeneID" id="85362941"/>
<comment type="caution">
    <text evidence="1">The sequence shown here is derived from an EMBL/GenBank/DDBJ whole genome shotgun (WGS) entry which is preliminary data.</text>
</comment>
<dbReference type="Proteomes" id="UP001175211">
    <property type="component" value="Unassembled WGS sequence"/>
</dbReference>
<name>A0AA39K661_ARMTA</name>
<evidence type="ECO:0000313" key="2">
    <source>
        <dbReference type="Proteomes" id="UP001175211"/>
    </source>
</evidence>
<dbReference type="SUPFAM" id="SSF54768">
    <property type="entry name" value="dsRNA-binding domain-like"/>
    <property type="match status" value="1"/>
</dbReference>
<dbReference type="AlphaFoldDB" id="A0AA39K661"/>
<gene>
    <name evidence="1" type="ORF">EV420DRAFT_1694719</name>
</gene>
<evidence type="ECO:0000313" key="1">
    <source>
        <dbReference type="EMBL" id="KAK0455287.1"/>
    </source>
</evidence>
<protein>
    <recommendedName>
        <fullName evidence="3">DRBM domain-containing protein</fullName>
    </recommendedName>
</protein>
<dbReference type="EMBL" id="JAUEPS010000026">
    <property type="protein sequence ID" value="KAK0455287.1"/>
    <property type="molecule type" value="Genomic_DNA"/>
</dbReference>
<sequence length="75" mass="8514">MPEPRRHYRTELNNLCVQAGWEVRFEDSFTGPQNKGTWSSIAYVNGVSYGQGSAKDVRAAREEASYHTLVYFGRA</sequence>
<keyword evidence="2" id="KW-1185">Reference proteome</keyword>
<proteinExistence type="predicted"/>
<organism evidence="1 2">
    <name type="scientific">Armillaria tabescens</name>
    <name type="common">Ringless honey mushroom</name>
    <name type="synonym">Agaricus tabescens</name>
    <dbReference type="NCBI Taxonomy" id="1929756"/>
    <lineage>
        <taxon>Eukaryota</taxon>
        <taxon>Fungi</taxon>
        <taxon>Dikarya</taxon>
        <taxon>Basidiomycota</taxon>
        <taxon>Agaricomycotina</taxon>
        <taxon>Agaricomycetes</taxon>
        <taxon>Agaricomycetidae</taxon>
        <taxon>Agaricales</taxon>
        <taxon>Marasmiineae</taxon>
        <taxon>Physalacriaceae</taxon>
        <taxon>Desarmillaria</taxon>
    </lineage>
</organism>
<dbReference type="Gene3D" id="3.30.160.20">
    <property type="match status" value="1"/>
</dbReference>
<reference evidence="1" key="1">
    <citation type="submission" date="2023-06" db="EMBL/GenBank/DDBJ databases">
        <authorList>
            <consortium name="Lawrence Berkeley National Laboratory"/>
            <person name="Ahrendt S."/>
            <person name="Sahu N."/>
            <person name="Indic B."/>
            <person name="Wong-Bajracharya J."/>
            <person name="Merenyi Z."/>
            <person name="Ke H.-M."/>
            <person name="Monk M."/>
            <person name="Kocsube S."/>
            <person name="Drula E."/>
            <person name="Lipzen A."/>
            <person name="Balint B."/>
            <person name="Henrissat B."/>
            <person name="Andreopoulos B."/>
            <person name="Martin F.M."/>
            <person name="Harder C.B."/>
            <person name="Rigling D."/>
            <person name="Ford K.L."/>
            <person name="Foster G.D."/>
            <person name="Pangilinan J."/>
            <person name="Papanicolaou A."/>
            <person name="Barry K."/>
            <person name="LaButti K."/>
            <person name="Viragh M."/>
            <person name="Koriabine M."/>
            <person name="Yan M."/>
            <person name="Riley R."/>
            <person name="Champramary S."/>
            <person name="Plett K.L."/>
            <person name="Tsai I.J."/>
            <person name="Slot J."/>
            <person name="Sipos G."/>
            <person name="Plett J."/>
            <person name="Nagy L.G."/>
            <person name="Grigoriev I.V."/>
        </authorList>
    </citation>
    <scope>NUCLEOTIDE SEQUENCE</scope>
    <source>
        <strain evidence="1">CCBAS 213</strain>
    </source>
</reference>
<dbReference type="RefSeq" id="XP_060328797.1">
    <property type="nucleotide sequence ID" value="XM_060479393.1"/>
</dbReference>
<evidence type="ECO:0008006" key="3">
    <source>
        <dbReference type="Google" id="ProtNLM"/>
    </source>
</evidence>